<keyword evidence="2" id="KW-1185">Reference proteome</keyword>
<dbReference type="AlphaFoldDB" id="A0A150WQ37"/>
<proteinExistence type="predicted"/>
<evidence type="ECO:0000313" key="1">
    <source>
        <dbReference type="EMBL" id="KYG66613.1"/>
    </source>
</evidence>
<dbReference type="EMBL" id="LUKE01000001">
    <property type="protein sequence ID" value="KYG66613.1"/>
    <property type="molecule type" value="Genomic_DNA"/>
</dbReference>
<protein>
    <submittedName>
        <fullName evidence="1">Uncharacterized protein</fullName>
    </submittedName>
</protein>
<sequence>MSFIKGLLIGIFVSSIGYFVMTLNQKQPDPGQINLNAFKQTAGTKYAEVVFHEAAYQAIKGKTFKEACGNIADLHKKTFCEEGYYFVAFSNDINKVSHNLDSQSASKVVRIGTPVQGVSLGMALALRLLAFDFYKGPEHEIYQPYIEDGWGFHWAFQNYDPTYPFNSICAQLPNKKYCEFGIGRALFFKDFSPDKAFKISPYTLKGLQFASIFGVREEVKPSPDVPIEMFAYNLKNWRNVPNKSVECTLNEKRHFLDCMEAKAY</sequence>
<organism evidence="1 2">
    <name type="scientific">Bdellovibrio bacteriovorus</name>
    <dbReference type="NCBI Taxonomy" id="959"/>
    <lineage>
        <taxon>Bacteria</taxon>
        <taxon>Pseudomonadati</taxon>
        <taxon>Bdellovibrionota</taxon>
        <taxon>Bdellovibrionia</taxon>
        <taxon>Bdellovibrionales</taxon>
        <taxon>Pseudobdellovibrionaceae</taxon>
        <taxon>Bdellovibrio</taxon>
    </lineage>
</organism>
<dbReference type="RefSeq" id="WP_061834177.1">
    <property type="nucleotide sequence ID" value="NZ_LUKE01000001.1"/>
</dbReference>
<comment type="caution">
    <text evidence="1">The sequence shown here is derived from an EMBL/GenBank/DDBJ whole genome shotgun (WGS) entry which is preliminary data.</text>
</comment>
<gene>
    <name evidence="1" type="ORF">AZI86_06090</name>
</gene>
<evidence type="ECO:0000313" key="2">
    <source>
        <dbReference type="Proteomes" id="UP000075320"/>
    </source>
</evidence>
<reference evidence="1 2" key="1">
    <citation type="submission" date="2016-03" db="EMBL/GenBank/DDBJ databases">
        <authorList>
            <person name="Ploux O."/>
        </authorList>
    </citation>
    <scope>NUCLEOTIDE SEQUENCE [LARGE SCALE GENOMIC DNA]</scope>
    <source>
        <strain evidence="1 2">R0</strain>
    </source>
</reference>
<name>A0A150WQ37_BDEBC</name>
<accession>A0A150WQ37</accession>
<dbReference type="Proteomes" id="UP000075320">
    <property type="component" value="Unassembled WGS sequence"/>
</dbReference>